<dbReference type="KEGG" id="hba:Hbal_2375"/>
<name>C6XNB1_HIRBI</name>
<evidence type="ECO:0000313" key="2">
    <source>
        <dbReference type="EMBL" id="ACT60055.1"/>
    </source>
</evidence>
<dbReference type="EMBL" id="CP001678">
    <property type="protein sequence ID" value="ACT60055.1"/>
    <property type="molecule type" value="Genomic_DNA"/>
</dbReference>
<dbReference type="PANTHER" id="PTHR41795:SF1">
    <property type="entry name" value="EXOPOLYSACCHARIDE SYNTHESIS PROTEIN"/>
    <property type="match status" value="1"/>
</dbReference>
<keyword evidence="1" id="KW-1133">Transmembrane helix</keyword>
<feature type="transmembrane region" description="Helical" evidence="1">
    <location>
        <begin position="184"/>
        <end position="201"/>
    </location>
</feature>
<feature type="transmembrane region" description="Helical" evidence="1">
    <location>
        <begin position="159"/>
        <end position="178"/>
    </location>
</feature>
<dbReference type="eggNOG" id="COG3932">
    <property type="taxonomic scope" value="Bacteria"/>
</dbReference>
<dbReference type="InterPro" id="IPR010331">
    <property type="entry name" value="ExoD"/>
</dbReference>
<reference evidence="3" key="1">
    <citation type="journal article" date="2011" name="J. Bacteriol.">
        <title>Genome sequences of eight morphologically diverse alphaproteobacteria.</title>
        <authorList>
            <consortium name="US DOE Joint Genome Institute"/>
            <person name="Brown P.J."/>
            <person name="Kysela D.T."/>
            <person name="Buechlein A."/>
            <person name="Hemmerich C."/>
            <person name="Brun Y.V."/>
        </authorList>
    </citation>
    <scope>NUCLEOTIDE SEQUENCE [LARGE SCALE GENOMIC DNA]</scope>
    <source>
        <strain evidence="3">ATCC 49814 / DSM 5838 / IFAM 1418</strain>
    </source>
</reference>
<dbReference type="Proteomes" id="UP000002745">
    <property type="component" value="Chromosome"/>
</dbReference>
<dbReference type="PIRSF" id="PIRSF033239">
    <property type="entry name" value="ExoD"/>
    <property type="match status" value="1"/>
</dbReference>
<dbReference type="PANTHER" id="PTHR41795">
    <property type="entry name" value="EXOPOLYSACCHARIDE SYNTHESIS PROTEIN"/>
    <property type="match status" value="1"/>
</dbReference>
<feature type="transmembrane region" description="Helical" evidence="1">
    <location>
        <begin position="73"/>
        <end position="92"/>
    </location>
</feature>
<protein>
    <submittedName>
        <fullName evidence="2">Exopolysaccharide synthesis ExoD</fullName>
    </submittedName>
</protein>
<dbReference type="HOGENOM" id="CLU_093444_0_2_5"/>
<dbReference type="STRING" id="582402.Hbal_2375"/>
<evidence type="ECO:0000313" key="3">
    <source>
        <dbReference type="Proteomes" id="UP000002745"/>
    </source>
</evidence>
<accession>C6XNB1</accession>
<gene>
    <name evidence="2" type="ordered locus">Hbal_2375</name>
</gene>
<dbReference type="AlphaFoldDB" id="C6XNB1"/>
<dbReference type="Pfam" id="PF06055">
    <property type="entry name" value="ExoD"/>
    <property type="match status" value="1"/>
</dbReference>
<feature type="transmembrane region" description="Helical" evidence="1">
    <location>
        <begin position="49"/>
        <end position="67"/>
    </location>
</feature>
<sequence>MLMLSNSGIMTNGVEQRQTFAALLERIKAGTEGDNVSVRQLLDVVGRRAYGPVILLLGFIALSPLTIIPGANWLVATVTWIIAIQIVFGRHYPWVPKKALNTTFPRKFLISALDVGMPWAIKADKFTKPRFTFLTEAPFINIVAIGCVLAALITYPLGLIPLGPILPSLAILMIGIGLAARDGVFLFIAGGAFLGSVLLMLKVADRLLKFIGLG</sequence>
<proteinExistence type="predicted"/>
<keyword evidence="1" id="KW-0812">Transmembrane</keyword>
<organism evidence="2 3">
    <name type="scientific">Hirschia baltica (strain ATCC 49814 / DSM 5838 / IFAM 1418)</name>
    <dbReference type="NCBI Taxonomy" id="582402"/>
    <lineage>
        <taxon>Bacteria</taxon>
        <taxon>Pseudomonadati</taxon>
        <taxon>Pseudomonadota</taxon>
        <taxon>Alphaproteobacteria</taxon>
        <taxon>Hyphomonadales</taxon>
        <taxon>Hyphomonadaceae</taxon>
        <taxon>Hirschia</taxon>
    </lineage>
</organism>
<feature type="transmembrane region" description="Helical" evidence="1">
    <location>
        <begin position="133"/>
        <end position="152"/>
    </location>
</feature>
<keyword evidence="3" id="KW-1185">Reference proteome</keyword>
<keyword evidence="1" id="KW-0472">Membrane</keyword>
<evidence type="ECO:0000256" key="1">
    <source>
        <dbReference type="SAM" id="Phobius"/>
    </source>
</evidence>